<evidence type="ECO:0008006" key="5">
    <source>
        <dbReference type="Google" id="ProtNLM"/>
    </source>
</evidence>
<keyword evidence="2" id="KW-0812">Transmembrane</keyword>
<evidence type="ECO:0000313" key="3">
    <source>
        <dbReference type="EMBL" id="QHE60411.1"/>
    </source>
</evidence>
<accession>A0A6I6UMU3</accession>
<name>A0A6I6UMU3_9BACI</name>
<feature type="transmembrane region" description="Helical" evidence="2">
    <location>
        <begin position="91"/>
        <end position="109"/>
    </location>
</feature>
<dbReference type="PROSITE" id="PS51257">
    <property type="entry name" value="PROKAR_LIPOPROTEIN"/>
    <property type="match status" value="1"/>
</dbReference>
<protein>
    <recommendedName>
        <fullName evidence="5">DUF4129 domain-containing protein</fullName>
    </recommendedName>
</protein>
<feature type="region of interest" description="Disordered" evidence="1">
    <location>
        <begin position="117"/>
        <end position="149"/>
    </location>
</feature>
<dbReference type="KEGG" id="bvq:FHE72_04660"/>
<evidence type="ECO:0000256" key="1">
    <source>
        <dbReference type="SAM" id="MobiDB-lite"/>
    </source>
</evidence>
<gene>
    <name evidence="3" type="ORF">FHE72_04660</name>
</gene>
<dbReference type="AlphaFoldDB" id="A0A6I6UMU3"/>
<dbReference type="RefSeq" id="WP_079534509.1">
    <property type="nucleotide sequence ID" value="NZ_CP047394.1"/>
</dbReference>
<evidence type="ECO:0000256" key="2">
    <source>
        <dbReference type="SAM" id="Phobius"/>
    </source>
</evidence>
<reference evidence="3 4" key="1">
    <citation type="submission" date="2019-06" db="EMBL/GenBank/DDBJ databases">
        <title>An operon consisting of a P-type ATPase gene and a transcriptional regular gene given the different cadmium resistance in Bacillus vietamensis 151-6 and Bacillus marisflavi 151-25.</title>
        <authorList>
            <person name="Yu X."/>
        </authorList>
    </citation>
    <scope>NUCLEOTIDE SEQUENCE [LARGE SCALE GENOMIC DNA]</scope>
    <source>
        <strain evidence="3 4">151-6</strain>
    </source>
</reference>
<dbReference type="Proteomes" id="UP000465062">
    <property type="component" value="Chromosome"/>
</dbReference>
<dbReference type="EMBL" id="CP047394">
    <property type="protein sequence ID" value="QHE60411.1"/>
    <property type="molecule type" value="Genomic_DNA"/>
</dbReference>
<feature type="compositionally biased region" description="Basic and acidic residues" evidence="1">
    <location>
        <begin position="131"/>
        <end position="148"/>
    </location>
</feature>
<keyword evidence="2" id="KW-0472">Membrane</keyword>
<organism evidence="3 4">
    <name type="scientific">Rossellomorea vietnamensis</name>
    <dbReference type="NCBI Taxonomy" id="218284"/>
    <lineage>
        <taxon>Bacteria</taxon>
        <taxon>Bacillati</taxon>
        <taxon>Bacillota</taxon>
        <taxon>Bacilli</taxon>
        <taxon>Bacillales</taxon>
        <taxon>Bacillaceae</taxon>
        <taxon>Rossellomorea</taxon>
    </lineage>
</organism>
<sequence>MKYRMMMIAFVLLIACLISLSLTSLSTTLSSSVKDHLFTDEDIEMKGQTHFTGEYTELDEEAEEGTEVEPLLEVVLSPFIGEDTSNNKRNYLLFSLLALCIGITGYFVYRKYRKNQQGKDQSPSSSPVGAKNDEEVSVDHSLSVKEESQSNIHLVRKSLQKWEKTLGTHNQKRPAETINEWFKRINGPMEIIPIYEKVRYGESGCSEKEWQLVKRVLKSGDGKR</sequence>
<proteinExistence type="predicted"/>
<evidence type="ECO:0000313" key="4">
    <source>
        <dbReference type="Proteomes" id="UP000465062"/>
    </source>
</evidence>
<feature type="compositionally biased region" description="Polar residues" evidence="1">
    <location>
        <begin position="118"/>
        <end position="127"/>
    </location>
</feature>
<keyword evidence="2" id="KW-1133">Transmembrane helix</keyword>